<dbReference type="CDD" id="cd20489">
    <property type="entry name" value="cupin_HppE-like_C"/>
    <property type="match status" value="1"/>
</dbReference>
<reference evidence="2 3" key="1">
    <citation type="submission" date="2020-04" db="EMBL/GenBank/DDBJ databases">
        <title>Molecular characterization of pseudomonads from Agaricus bisporus reveal novel blotch 2 pathogens in Western Europe.</title>
        <authorList>
            <person name="Taparia T."/>
            <person name="Krijger M."/>
            <person name="Haynes E."/>
            <person name="Elpinstone J.G."/>
            <person name="Noble R."/>
            <person name="Van Der Wolf J."/>
        </authorList>
    </citation>
    <scope>NUCLEOTIDE SEQUENCE [LARGE SCALE GENOMIC DNA]</scope>
    <source>
        <strain evidence="2 3">P7765</strain>
    </source>
</reference>
<dbReference type="RefSeq" id="WP_161871655.1">
    <property type="nucleotide sequence ID" value="NZ_JABTYF010000004.1"/>
</dbReference>
<dbReference type="SUPFAM" id="SSF51182">
    <property type="entry name" value="RmlC-like cupins"/>
    <property type="match status" value="1"/>
</dbReference>
<sequence>MEFNITARLDDLQKLIQKRKMTLDNIRGLYDRTIDGITINSTQLKNIAQHLNVTAAYVIDELGGEYDKSQSCVFGGLIRFDRLRHVQGEPAYFYRHLLKTTSDKNLLVLRTTPLFPSAEKAILNAGHKAREFVYILSGTVGVKWGSHPHLHNEVLNEGDSIFIEEWTPHCFYKLEPDSQILAIDYL</sequence>
<dbReference type="Pfam" id="PF07883">
    <property type="entry name" value="Cupin_2"/>
    <property type="match status" value="1"/>
</dbReference>
<dbReference type="InterPro" id="IPR014710">
    <property type="entry name" value="RmlC-like_jellyroll"/>
</dbReference>
<dbReference type="Proteomes" id="UP000542695">
    <property type="component" value="Unassembled WGS sequence"/>
</dbReference>
<evidence type="ECO:0000313" key="3">
    <source>
        <dbReference type="Proteomes" id="UP000542695"/>
    </source>
</evidence>
<organism evidence="2 3">
    <name type="scientific">Pseudomonas putida</name>
    <name type="common">Arthrobacter siderocapsulatus</name>
    <dbReference type="NCBI Taxonomy" id="303"/>
    <lineage>
        <taxon>Bacteria</taxon>
        <taxon>Pseudomonadati</taxon>
        <taxon>Pseudomonadota</taxon>
        <taxon>Gammaproteobacteria</taxon>
        <taxon>Pseudomonadales</taxon>
        <taxon>Pseudomonadaceae</taxon>
        <taxon>Pseudomonas</taxon>
    </lineage>
</organism>
<evidence type="ECO:0000313" key="2">
    <source>
        <dbReference type="EMBL" id="NWC82471.1"/>
    </source>
</evidence>
<dbReference type="InterPro" id="IPR013096">
    <property type="entry name" value="Cupin_2"/>
</dbReference>
<gene>
    <name evidence="2" type="ORF">HX798_19600</name>
</gene>
<feature type="domain" description="Cupin type-2" evidence="1">
    <location>
        <begin position="126"/>
        <end position="172"/>
    </location>
</feature>
<dbReference type="InterPro" id="IPR011051">
    <property type="entry name" value="RmlC_Cupin_sf"/>
</dbReference>
<evidence type="ECO:0000259" key="1">
    <source>
        <dbReference type="Pfam" id="PF07883"/>
    </source>
</evidence>
<protein>
    <submittedName>
        <fullName evidence="2">Cupin domain-containing protein</fullName>
    </submittedName>
</protein>
<dbReference type="EMBL" id="JACARV010000059">
    <property type="protein sequence ID" value="NWC82471.1"/>
    <property type="molecule type" value="Genomic_DNA"/>
</dbReference>
<proteinExistence type="predicted"/>
<accession>A0A7Y7ZCK1</accession>
<comment type="caution">
    <text evidence="2">The sequence shown here is derived from an EMBL/GenBank/DDBJ whole genome shotgun (WGS) entry which is preliminary data.</text>
</comment>
<name>A0A7Y7ZCK1_PSEPU</name>
<dbReference type="AlphaFoldDB" id="A0A7Y7ZCK1"/>
<dbReference type="Gene3D" id="2.60.120.10">
    <property type="entry name" value="Jelly Rolls"/>
    <property type="match status" value="1"/>
</dbReference>